<organism evidence="7 8">
    <name type="scientific">[Pantoea] beijingensis</name>
    <dbReference type="NCBI Taxonomy" id="1324864"/>
    <lineage>
        <taxon>Bacteria</taxon>
        <taxon>Pseudomonadati</taxon>
        <taxon>Pseudomonadota</taxon>
        <taxon>Gammaproteobacteria</taxon>
        <taxon>Enterobacterales</taxon>
        <taxon>Erwiniaceae</taxon>
        <taxon>Erwinia</taxon>
    </lineage>
</organism>
<evidence type="ECO:0000256" key="2">
    <source>
        <dbReference type="ARBA" id="ARBA00022801"/>
    </source>
</evidence>
<dbReference type="Proteomes" id="UP000288794">
    <property type="component" value="Unassembled WGS sequence"/>
</dbReference>
<proteinExistence type="predicted"/>
<dbReference type="SMART" id="SM00487">
    <property type="entry name" value="DEXDc"/>
    <property type="match status" value="1"/>
</dbReference>
<dbReference type="InterPro" id="IPR001650">
    <property type="entry name" value="Helicase_C-like"/>
</dbReference>
<dbReference type="SMART" id="SM00490">
    <property type="entry name" value="HELICc"/>
    <property type="match status" value="1"/>
</dbReference>
<accession>A0A443IFF2</accession>
<dbReference type="InterPro" id="IPR050474">
    <property type="entry name" value="Hel308_SKI2-like"/>
</dbReference>
<keyword evidence="3 7" id="KW-0347">Helicase</keyword>
<keyword evidence="8" id="KW-1185">Reference proteome</keyword>
<gene>
    <name evidence="7" type="ORF">ED28_05595</name>
</gene>
<reference evidence="7 8" key="1">
    <citation type="submission" date="2014-04" db="EMBL/GenBank/DDBJ databases">
        <title>Draft genome sequence of Pantoea beijingensis strain LMG 27579, an emerging pathogen to Pleurotus eryngii with potential industrial application.</title>
        <authorList>
            <person name="Xu F."/>
            <person name="Liu Y."/>
            <person name="Wang S."/>
            <person name="Yin Y."/>
            <person name="Ma Y."/>
            <person name="Zhao S."/>
            <person name="Rong C."/>
        </authorList>
    </citation>
    <scope>NUCLEOTIDE SEQUENCE [LARGE SCALE GENOMIC DNA]</scope>
    <source>
        <strain evidence="7 8">LMG 27579</strain>
    </source>
</reference>
<keyword evidence="4" id="KW-0067">ATP-binding</keyword>
<keyword evidence="1" id="KW-0547">Nucleotide-binding</keyword>
<evidence type="ECO:0000256" key="4">
    <source>
        <dbReference type="ARBA" id="ARBA00022840"/>
    </source>
</evidence>
<evidence type="ECO:0000259" key="6">
    <source>
        <dbReference type="PROSITE" id="PS51194"/>
    </source>
</evidence>
<dbReference type="GO" id="GO:0016787">
    <property type="term" value="F:hydrolase activity"/>
    <property type="evidence" value="ECO:0007669"/>
    <property type="project" value="UniProtKB-KW"/>
</dbReference>
<dbReference type="EMBL" id="JMEE01000007">
    <property type="protein sequence ID" value="RWR02795.1"/>
    <property type="molecule type" value="Genomic_DNA"/>
</dbReference>
<dbReference type="PROSITE" id="PS51192">
    <property type="entry name" value="HELICASE_ATP_BIND_1"/>
    <property type="match status" value="1"/>
</dbReference>
<dbReference type="GO" id="GO:0003676">
    <property type="term" value="F:nucleic acid binding"/>
    <property type="evidence" value="ECO:0007669"/>
    <property type="project" value="InterPro"/>
</dbReference>
<feature type="domain" description="Helicase ATP-binding" evidence="5">
    <location>
        <begin position="148"/>
        <end position="313"/>
    </location>
</feature>
<dbReference type="PROSITE" id="PS51194">
    <property type="entry name" value="HELICASE_CTER"/>
    <property type="match status" value="1"/>
</dbReference>
<dbReference type="GO" id="GO:0004386">
    <property type="term" value="F:helicase activity"/>
    <property type="evidence" value="ECO:0007669"/>
    <property type="project" value="UniProtKB-KW"/>
</dbReference>
<dbReference type="PANTHER" id="PTHR47961">
    <property type="entry name" value="DNA POLYMERASE THETA, PUTATIVE (AFU_ORTHOLOGUE AFUA_1G05260)-RELATED"/>
    <property type="match status" value="1"/>
</dbReference>
<dbReference type="SUPFAM" id="SSF52540">
    <property type="entry name" value="P-loop containing nucleoside triphosphate hydrolases"/>
    <property type="match status" value="1"/>
</dbReference>
<name>A0A443IFF2_9GAMM</name>
<evidence type="ECO:0000256" key="3">
    <source>
        <dbReference type="ARBA" id="ARBA00022806"/>
    </source>
</evidence>
<evidence type="ECO:0000259" key="5">
    <source>
        <dbReference type="PROSITE" id="PS51192"/>
    </source>
</evidence>
<evidence type="ECO:0000256" key="1">
    <source>
        <dbReference type="ARBA" id="ARBA00022741"/>
    </source>
</evidence>
<keyword evidence="2" id="KW-0378">Hydrolase</keyword>
<dbReference type="InterPro" id="IPR011545">
    <property type="entry name" value="DEAD/DEAH_box_helicase_dom"/>
</dbReference>
<dbReference type="Pfam" id="PF00270">
    <property type="entry name" value="DEAD"/>
    <property type="match status" value="1"/>
</dbReference>
<evidence type="ECO:0000313" key="7">
    <source>
        <dbReference type="EMBL" id="RWR02795.1"/>
    </source>
</evidence>
<dbReference type="GO" id="GO:0005524">
    <property type="term" value="F:ATP binding"/>
    <property type="evidence" value="ECO:0007669"/>
    <property type="project" value="UniProtKB-KW"/>
</dbReference>
<dbReference type="Gene3D" id="3.40.50.300">
    <property type="entry name" value="P-loop containing nucleotide triphosphate hydrolases"/>
    <property type="match status" value="2"/>
</dbReference>
<dbReference type="PANTHER" id="PTHR47961:SF6">
    <property type="entry name" value="DNA-DIRECTED DNA POLYMERASE"/>
    <property type="match status" value="1"/>
</dbReference>
<dbReference type="InterPro" id="IPR027417">
    <property type="entry name" value="P-loop_NTPase"/>
</dbReference>
<dbReference type="RefSeq" id="WP_128176044.1">
    <property type="nucleotide sequence ID" value="NZ_CP071409.1"/>
</dbReference>
<protein>
    <submittedName>
        <fullName evidence="7">RNA helicase</fullName>
    </submittedName>
</protein>
<evidence type="ECO:0000313" key="8">
    <source>
        <dbReference type="Proteomes" id="UP000288794"/>
    </source>
</evidence>
<dbReference type="AlphaFoldDB" id="A0A443IFF2"/>
<sequence>MSDFYIKLSERMLASDEYKKCSLALFKCYASHLVGEASKLERLLVKQMATASQIFYKTQEEKYIKQGATILSMLIDTCGEDYPELIPISNYLFSSVGDFPNVKLLENRFPQVSFKHNIFTESSQTYKRALNNVEELGLVLTDFQRNLWDDLQAGEDVITVAPTSAGKTHIILHYLLSEVINSDGAFAAIVVPTRALITEVSSKLFEMAKERGYEKNIEICTIPKDDVFSERTFFVMTQERLHEILLRGDIYFDFLFIDEAHNISDEGRGVLLHLTLERVFEDSSPQIIIGMPSPQYQNSFSSIFKEVEFTKAITTHSPVSKLIFEVRAKGKNLEITRRGADDKVILPKKFTDKKLADIVLRLGKNQSNIIYRNQTNHCEYIADEIAKRITKYEESEPLNEASEYIQYFIHDEFTLVENIKKGVAFHYSPLPTSVRILVENLVKEGHIKFIACTSTLAEGVNLPAKNLFMLNPTFKKGPYDKTERIEDVKINNITGRAGRMLHHFSGNIFLVDPDAWTFKDYFDEEDKGKEEKIPTYYKLLNENTNEVLRTLSGLQPIDEDRSKFYSVANKLIKSYGNGDLDSTFSSSDIKLNDFALNRLRESIETAYLNLKVPPLILESNPTTGYIQQNAVFEFLISGIDLNDWSLPYPKSEEFYDRILKISLKLIELGVFIPSGNYTADYICFISKKWVQDHSLKDMINSQIDWDKKNKDEGKNKDDDGKEVRINKSVKNIINVINNDIRFRLSNALKCYFTLFTLASRTTKSEAQSVKLHYYLEIGASDERMMSLINLGLSREASKEIADNTSKSLMYNSISDLIQLLNSSEIDNVHKVIKKEIEHLLSHS</sequence>
<feature type="domain" description="Helicase C-terminal" evidence="6">
    <location>
        <begin position="354"/>
        <end position="555"/>
    </location>
</feature>
<comment type="caution">
    <text evidence="7">The sequence shown here is derived from an EMBL/GenBank/DDBJ whole genome shotgun (WGS) entry which is preliminary data.</text>
</comment>
<dbReference type="InterPro" id="IPR014001">
    <property type="entry name" value="Helicase_ATP-bd"/>
</dbReference>